<dbReference type="RefSeq" id="WP_092277267.1">
    <property type="nucleotide sequence ID" value="NZ_FORT01000028.1"/>
</dbReference>
<dbReference type="EMBL" id="FORT01000028">
    <property type="protein sequence ID" value="SFK99884.1"/>
    <property type="molecule type" value="Genomic_DNA"/>
</dbReference>
<dbReference type="Proteomes" id="UP000198915">
    <property type="component" value="Unassembled WGS sequence"/>
</dbReference>
<gene>
    <name evidence="2" type="ORF">SAMN05518846_12813</name>
</gene>
<proteinExistence type="predicted"/>
<evidence type="ECO:0000313" key="2">
    <source>
        <dbReference type="EMBL" id="SFK99884.1"/>
    </source>
</evidence>
<protein>
    <submittedName>
        <fullName evidence="2">Peptidase_C39 like family protein</fullName>
    </submittedName>
</protein>
<dbReference type="Pfam" id="PF13529">
    <property type="entry name" value="Peptidase_C39_2"/>
    <property type="match status" value="1"/>
</dbReference>
<sequence>MGSFPNGNKVYREISDFALGVFEGVRGSRASLTLDANNLISANDTTSRYHGGVYYYGRYSSSCLYVNFKEAIISWEANTPPGTWIAVDARVQVKGNWSKWYNMGTWLEHNLPFSRHSTNNQGDSIGNVNTDTLIIVDIATAIEVQVSLFTLDPAVSPSVRSVGITFSQELDKAGLVPRIGLVSNLSVPKRSQMLFHSEGGKRWCSPSCISMVMAYWADVMGKNSIDNPIPRIVQGVWDFAYGGSGNWAFNTAYAASFGLHAKVVRLSSLVELEYWTAAGVPVIVSIAFRRGQLKNAPLLFSSGHLVVIRGFDKNGDVLTNDPAAPSDDTVSITYDRIQFENAWLNKSNGTVYLIYPTGWKIPKSNGKW</sequence>
<keyword evidence="3" id="KW-1185">Reference proteome</keyword>
<dbReference type="AlphaFoldDB" id="A0A1I4E232"/>
<reference evidence="3" key="1">
    <citation type="submission" date="2016-10" db="EMBL/GenBank/DDBJ databases">
        <authorList>
            <person name="Varghese N."/>
            <person name="Submissions S."/>
        </authorList>
    </citation>
    <scope>NUCLEOTIDE SEQUENCE [LARGE SCALE GENOMIC DNA]</scope>
    <source>
        <strain evidence="3">OK042</strain>
    </source>
</reference>
<evidence type="ECO:0000313" key="3">
    <source>
        <dbReference type="Proteomes" id="UP000198915"/>
    </source>
</evidence>
<dbReference type="STRING" id="1884381.SAMN05518846_12813"/>
<name>A0A1I4E232_9BACL</name>
<organism evidence="2 3">
    <name type="scientific">Brevibacillus centrosporus</name>
    <dbReference type="NCBI Taxonomy" id="54910"/>
    <lineage>
        <taxon>Bacteria</taxon>
        <taxon>Bacillati</taxon>
        <taxon>Bacillota</taxon>
        <taxon>Bacilli</taxon>
        <taxon>Bacillales</taxon>
        <taxon>Paenibacillaceae</taxon>
        <taxon>Brevibacillus</taxon>
    </lineage>
</organism>
<evidence type="ECO:0000259" key="1">
    <source>
        <dbReference type="Pfam" id="PF13529"/>
    </source>
</evidence>
<dbReference type="Gene3D" id="3.90.70.10">
    <property type="entry name" value="Cysteine proteinases"/>
    <property type="match status" value="1"/>
</dbReference>
<dbReference type="InterPro" id="IPR039564">
    <property type="entry name" value="Peptidase_C39-like"/>
</dbReference>
<accession>A0A1I4E232</accession>
<feature type="domain" description="Peptidase C39-like" evidence="1">
    <location>
        <begin position="186"/>
        <end position="323"/>
    </location>
</feature>